<proteinExistence type="predicted"/>
<evidence type="ECO:0000256" key="1">
    <source>
        <dbReference type="ARBA" id="ARBA00004123"/>
    </source>
</evidence>
<evidence type="ECO:0000256" key="3">
    <source>
        <dbReference type="ARBA" id="ARBA00023125"/>
    </source>
</evidence>
<dbReference type="InterPro" id="IPR001005">
    <property type="entry name" value="SANT/Myb"/>
</dbReference>
<feature type="domain" description="Myb-like" evidence="7">
    <location>
        <begin position="453"/>
        <end position="504"/>
    </location>
</feature>
<dbReference type="GO" id="GO:0042796">
    <property type="term" value="P:snRNA transcription by RNA polymerase III"/>
    <property type="evidence" value="ECO:0007669"/>
    <property type="project" value="TreeGrafter"/>
</dbReference>
<protein>
    <submittedName>
        <fullName evidence="9">Uncharacterized protein</fullName>
    </submittedName>
</protein>
<dbReference type="PANTHER" id="PTHR46621:SF1">
    <property type="entry name" value="SNRNA-ACTIVATING PROTEIN COMPLEX SUBUNIT 4"/>
    <property type="match status" value="1"/>
</dbReference>
<dbReference type="GO" id="GO:0019185">
    <property type="term" value="C:snRNA-activating protein complex"/>
    <property type="evidence" value="ECO:0007669"/>
    <property type="project" value="TreeGrafter"/>
</dbReference>
<keyword evidence="2" id="KW-0805">Transcription regulation</keyword>
<evidence type="ECO:0000256" key="5">
    <source>
        <dbReference type="ARBA" id="ARBA00023242"/>
    </source>
</evidence>
<keyword evidence="3" id="KW-0238">DNA-binding</keyword>
<feature type="compositionally biased region" description="Acidic residues" evidence="6">
    <location>
        <begin position="8"/>
        <end position="22"/>
    </location>
</feature>
<feature type="domain" description="Myb-like" evidence="7">
    <location>
        <begin position="400"/>
        <end position="452"/>
    </location>
</feature>
<feature type="compositionally biased region" description="Basic residues" evidence="6">
    <location>
        <begin position="674"/>
        <end position="693"/>
    </location>
</feature>
<evidence type="ECO:0000256" key="6">
    <source>
        <dbReference type="SAM" id="MobiDB-lite"/>
    </source>
</evidence>
<dbReference type="InterPro" id="IPR017930">
    <property type="entry name" value="Myb_dom"/>
</dbReference>
<dbReference type="CDD" id="cd00167">
    <property type="entry name" value="SANT"/>
    <property type="match status" value="3"/>
</dbReference>
<dbReference type="GO" id="GO:0001006">
    <property type="term" value="F:RNA polymerase III type 3 promoter sequence-specific DNA binding"/>
    <property type="evidence" value="ECO:0007669"/>
    <property type="project" value="TreeGrafter"/>
</dbReference>
<feature type="compositionally biased region" description="Basic residues" evidence="6">
    <location>
        <begin position="1088"/>
        <end position="1101"/>
    </location>
</feature>
<comment type="caution">
    <text evidence="9">The sequence shown here is derived from an EMBL/GenBank/DDBJ whole genome shotgun (WGS) entry which is preliminary data.</text>
</comment>
<dbReference type="SUPFAM" id="SSF46689">
    <property type="entry name" value="Homeodomain-like"/>
    <property type="match status" value="3"/>
</dbReference>
<dbReference type="Gene3D" id="1.10.10.60">
    <property type="entry name" value="Homeodomain-like"/>
    <property type="match status" value="4"/>
</dbReference>
<keyword evidence="10" id="KW-1185">Reference proteome</keyword>
<evidence type="ECO:0000313" key="10">
    <source>
        <dbReference type="Proteomes" id="UP001293593"/>
    </source>
</evidence>
<dbReference type="PROSITE" id="PS50090">
    <property type="entry name" value="MYB_LIKE"/>
    <property type="match status" value="4"/>
</dbReference>
<name>A0AAE1N0X0_9FABA</name>
<evidence type="ECO:0000313" key="9">
    <source>
        <dbReference type="EMBL" id="KAK4280721.1"/>
    </source>
</evidence>
<dbReference type="Pfam" id="PF13921">
    <property type="entry name" value="Myb_DNA-bind_6"/>
    <property type="match status" value="2"/>
</dbReference>
<reference evidence="9" key="1">
    <citation type="submission" date="2023-10" db="EMBL/GenBank/DDBJ databases">
        <title>Chromosome-level genome of the transformable northern wattle, Acacia crassicarpa.</title>
        <authorList>
            <person name="Massaro I."/>
            <person name="Sinha N.R."/>
            <person name="Poethig S."/>
            <person name="Leichty A.R."/>
        </authorList>
    </citation>
    <scope>NUCLEOTIDE SEQUENCE</scope>
    <source>
        <strain evidence="9">Acra3RX</strain>
        <tissue evidence="9">Leaf</tissue>
    </source>
</reference>
<dbReference type="GO" id="GO:0000978">
    <property type="term" value="F:RNA polymerase II cis-regulatory region sequence-specific DNA binding"/>
    <property type="evidence" value="ECO:0007669"/>
    <property type="project" value="TreeGrafter"/>
</dbReference>
<feature type="region of interest" description="Disordered" evidence="6">
    <location>
        <begin position="652"/>
        <end position="693"/>
    </location>
</feature>
<dbReference type="InterPro" id="IPR051575">
    <property type="entry name" value="Myb-like_DNA-bd"/>
</dbReference>
<sequence length="1109" mass="124561">MAPRADEYDQDELSSSEDDDGFKEDMESLRQACRIAEINPDNFKPTSTVTPDDENADAVLPKAPDPLLGPGDALVPVSDSDDEQSDLQYLQRVQELYQTSSLKPLKVLPALSLSDDDEDDTELLRVIMNRFGSYEKGHDEDNVDKMAEGAHSSGLCSEVEFDNSVASKGLDPGEACKSSKLLEKRPKFPFSAQVFIDAIKKNRSFQRLLRSKLIQMETKIQENRQLMERVKLLRDFQVSCMRRTGKAISLKKDPRVLLISTRKSPASSNTKINDKKVSPMCYGPAENAHVAKYKMVLERSSFSLDRKKWSNVERENLAKGIKQQFQEKVLQMSINQDSSEWSRGHVKNFDTILASIKDLEITPENIRMFLPEFNWDQLASKYVVGRTGAECEARWLNCEDPLINHSTWTCEEDKLLLHIVQEIGNRNWFKIAESLSTNRTPFQCLARYQRSLNPSVLNSEWTEDEDDQLRRAVAHFGVSNWQSVASILERRTGTQCSNRWKKSLCPDKKGSFTVEENERLTVAVRLFGRKWNQIAKFIPGRTQSQCRDRYVNSLDPSLKWGGWTEEEDSRLKEAIAKHGFCWSKVAADVPPRTDSQCRKRWRVLFPDQVPMLQAARKMQKSALSSNFVDRESERPCLSLNDFLPLAILDQPSDPDAVNLPQKRKLKSQSSNTSKNKRPQKRRKKAQSCLKNRRPLKGTIMSQSCLRKVQADKVEPFSGHGIHKPKITEPHLEDNSVEAAHDHSPLDLVVATTNGQEDLGGNNNIEKLIGSNQMRNGFNELHEESHTCITSCENPKAGRPGGHCEKISSMDSLKHQTGRKSTLCASISDGAAVGSKVARNTTSVKERKEKGKFDRMVRSVQTAEDHMVKNKMPKPVSLSSMPILESQDEDNVILARDLCNLSNKRFKNTNKMTQAASSMKKTRRSLQASKQTHDCLSSSLKKGCELLSEEVHNGHDRNQEMLVMQDKNLDKDCIDVTPGALLVQNHFCNLKNMSTAKADDNGKAVSGPVDEQAKFLDGATEPKNIIVGKDEATDVTLASLLKKKKRKGKAMAEPVDEQAMVSNGLTETKGMSVGDDGSLDVTLASLLKKKGRRQGRAAKCGKRPSLDVTK</sequence>
<feature type="region of interest" description="Disordered" evidence="6">
    <location>
        <begin position="1088"/>
        <end position="1109"/>
    </location>
</feature>
<evidence type="ECO:0000259" key="8">
    <source>
        <dbReference type="PROSITE" id="PS51294"/>
    </source>
</evidence>
<feature type="domain" description="HTH myb-type" evidence="8">
    <location>
        <begin position="509"/>
        <end position="549"/>
    </location>
</feature>
<dbReference type="PANTHER" id="PTHR46621">
    <property type="entry name" value="SNRNA-ACTIVATING PROTEIN COMPLEX SUBUNIT 4"/>
    <property type="match status" value="1"/>
</dbReference>
<dbReference type="PROSITE" id="PS51294">
    <property type="entry name" value="HTH_MYB"/>
    <property type="match status" value="4"/>
</dbReference>
<feature type="domain" description="Myb-like" evidence="7">
    <location>
        <begin position="555"/>
        <end position="605"/>
    </location>
</feature>
<dbReference type="AlphaFoldDB" id="A0AAE1N0X0"/>
<evidence type="ECO:0000256" key="4">
    <source>
        <dbReference type="ARBA" id="ARBA00023163"/>
    </source>
</evidence>
<dbReference type="InterPro" id="IPR009057">
    <property type="entry name" value="Homeodomain-like_sf"/>
</dbReference>
<dbReference type="EMBL" id="JAWXYG010000002">
    <property type="protein sequence ID" value="KAK4280721.1"/>
    <property type="molecule type" value="Genomic_DNA"/>
</dbReference>
<feature type="domain" description="HTH myb-type" evidence="8">
    <location>
        <begin position="400"/>
        <end position="452"/>
    </location>
</feature>
<dbReference type="SMART" id="SM00717">
    <property type="entry name" value="SANT"/>
    <property type="match status" value="5"/>
</dbReference>
<evidence type="ECO:0000256" key="2">
    <source>
        <dbReference type="ARBA" id="ARBA00023015"/>
    </source>
</evidence>
<gene>
    <name evidence="9" type="ORF">QN277_012305</name>
</gene>
<feature type="domain" description="HTH myb-type" evidence="8">
    <location>
        <begin position="453"/>
        <end position="508"/>
    </location>
</feature>
<keyword evidence="4" id="KW-0804">Transcription</keyword>
<comment type="subcellular location">
    <subcellularLocation>
        <location evidence="1">Nucleus</location>
    </subcellularLocation>
</comment>
<feature type="region of interest" description="Disordered" evidence="6">
    <location>
        <begin position="1"/>
        <end position="80"/>
    </location>
</feature>
<dbReference type="GO" id="GO:0042795">
    <property type="term" value="P:snRNA transcription by RNA polymerase II"/>
    <property type="evidence" value="ECO:0007669"/>
    <property type="project" value="TreeGrafter"/>
</dbReference>
<feature type="domain" description="Myb-like" evidence="7">
    <location>
        <begin position="508"/>
        <end position="554"/>
    </location>
</feature>
<organism evidence="9 10">
    <name type="scientific">Acacia crassicarpa</name>
    <name type="common">northern wattle</name>
    <dbReference type="NCBI Taxonomy" id="499986"/>
    <lineage>
        <taxon>Eukaryota</taxon>
        <taxon>Viridiplantae</taxon>
        <taxon>Streptophyta</taxon>
        <taxon>Embryophyta</taxon>
        <taxon>Tracheophyta</taxon>
        <taxon>Spermatophyta</taxon>
        <taxon>Magnoliopsida</taxon>
        <taxon>eudicotyledons</taxon>
        <taxon>Gunneridae</taxon>
        <taxon>Pentapetalae</taxon>
        <taxon>rosids</taxon>
        <taxon>fabids</taxon>
        <taxon>Fabales</taxon>
        <taxon>Fabaceae</taxon>
        <taxon>Caesalpinioideae</taxon>
        <taxon>mimosoid clade</taxon>
        <taxon>Acacieae</taxon>
        <taxon>Acacia</taxon>
    </lineage>
</organism>
<evidence type="ECO:0000259" key="7">
    <source>
        <dbReference type="PROSITE" id="PS50090"/>
    </source>
</evidence>
<feature type="domain" description="HTH myb-type" evidence="8">
    <location>
        <begin position="555"/>
        <end position="609"/>
    </location>
</feature>
<dbReference type="Proteomes" id="UP001293593">
    <property type="component" value="Unassembled WGS sequence"/>
</dbReference>
<dbReference type="GO" id="GO:0005634">
    <property type="term" value="C:nucleus"/>
    <property type="evidence" value="ECO:0007669"/>
    <property type="project" value="UniProtKB-SubCell"/>
</dbReference>
<accession>A0AAE1N0X0</accession>
<keyword evidence="5" id="KW-0539">Nucleus</keyword>